<dbReference type="EMBL" id="LNYW01000074">
    <property type="protein sequence ID" value="KTD56423.1"/>
    <property type="molecule type" value="Genomic_DNA"/>
</dbReference>
<dbReference type="Proteomes" id="UP000054600">
    <property type="component" value="Unassembled WGS sequence"/>
</dbReference>
<name>A0A0W0YHW4_9GAMM</name>
<dbReference type="AlphaFoldDB" id="A0A0W0YHW4"/>
<accession>A0A0W0YHW4</accession>
<evidence type="ECO:0000256" key="1">
    <source>
        <dbReference type="SAM" id="MobiDB-lite"/>
    </source>
</evidence>
<evidence type="ECO:0000313" key="2">
    <source>
        <dbReference type="EMBL" id="KTD56423.1"/>
    </source>
</evidence>
<comment type="caution">
    <text evidence="2">The sequence shown here is derived from an EMBL/GenBank/DDBJ whole genome shotgun (WGS) entry which is preliminary data.</text>
</comment>
<dbReference type="PATRIC" id="fig|1122169.6.peg.3246"/>
<sequence>MSAGKDFDSRLFAKKYVNEGRRPVSSNGQHQPLPVIKEEPEEREEDVTPQVKTTR</sequence>
<evidence type="ECO:0000313" key="3">
    <source>
        <dbReference type="Proteomes" id="UP000054600"/>
    </source>
</evidence>
<keyword evidence="3" id="KW-1185">Reference proteome</keyword>
<reference evidence="2 3" key="1">
    <citation type="submission" date="2015-11" db="EMBL/GenBank/DDBJ databases">
        <title>Genomic analysis of 38 Legionella species identifies large and diverse effector repertoires.</title>
        <authorList>
            <person name="Burstein D."/>
            <person name="Amaro F."/>
            <person name="Zusman T."/>
            <person name="Lifshitz Z."/>
            <person name="Cohen O."/>
            <person name="Gilbert J.A."/>
            <person name="Pupko T."/>
            <person name="Shuman H.A."/>
            <person name="Segal G."/>
        </authorList>
    </citation>
    <scope>NUCLEOTIDE SEQUENCE [LARGE SCALE GENOMIC DNA]</scope>
    <source>
        <strain evidence="2 3">ATCC 49655</strain>
    </source>
</reference>
<gene>
    <name evidence="2" type="ORF">Lsha_2822</name>
</gene>
<organism evidence="2 3">
    <name type="scientific">Legionella shakespearei DSM 23087</name>
    <dbReference type="NCBI Taxonomy" id="1122169"/>
    <lineage>
        <taxon>Bacteria</taxon>
        <taxon>Pseudomonadati</taxon>
        <taxon>Pseudomonadota</taxon>
        <taxon>Gammaproteobacteria</taxon>
        <taxon>Legionellales</taxon>
        <taxon>Legionellaceae</taxon>
        <taxon>Legionella</taxon>
    </lineage>
</organism>
<proteinExistence type="predicted"/>
<protein>
    <submittedName>
        <fullName evidence="2">Uncharacterized protein</fullName>
    </submittedName>
</protein>
<dbReference type="RefSeq" id="WP_018576518.1">
    <property type="nucleotide sequence ID" value="NZ_KB892387.1"/>
</dbReference>
<feature type="region of interest" description="Disordered" evidence="1">
    <location>
        <begin position="17"/>
        <end position="55"/>
    </location>
</feature>